<evidence type="ECO:0008006" key="7">
    <source>
        <dbReference type="Google" id="ProtNLM"/>
    </source>
</evidence>
<dbReference type="InterPro" id="IPR002890">
    <property type="entry name" value="MG2"/>
</dbReference>
<feature type="chain" id="PRO_5014970621" description="Alpha-2-macroglobulin family protein" evidence="2">
    <location>
        <begin position="23"/>
        <end position="2065"/>
    </location>
</feature>
<organism evidence="5 6">
    <name type="scientific">Akkermansia muciniphila</name>
    <dbReference type="NCBI Taxonomy" id="239935"/>
    <lineage>
        <taxon>Bacteria</taxon>
        <taxon>Pseudomonadati</taxon>
        <taxon>Verrucomicrobiota</taxon>
        <taxon>Verrucomicrobiia</taxon>
        <taxon>Verrucomicrobiales</taxon>
        <taxon>Akkermansiaceae</taxon>
        <taxon>Akkermansia</taxon>
    </lineage>
</organism>
<proteinExistence type="inferred from homology"/>
<dbReference type="InterPro" id="IPR021868">
    <property type="entry name" value="Alpha_2_Macroglob_MG3"/>
</dbReference>
<dbReference type="InterPro" id="IPR011625">
    <property type="entry name" value="A2M_N_BRD"/>
</dbReference>
<feature type="domain" description="Alpha-2-macroglobulin bait region" evidence="3">
    <location>
        <begin position="1163"/>
        <end position="1312"/>
    </location>
</feature>
<dbReference type="Pfam" id="PF00207">
    <property type="entry name" value="A2M"/>
    <property type="match status" value="1"/>
</dbReference>
<keyword evidence="2" id="KW-0732">Signal</keyword>
<evidence type="ECO:0000313" key="5">
    <source>
        <dbReference type="EMBL" id="PNC16902.1"/>
    </source>
</evidence>
<dbReference type="SMART" id="SM01360">
    <property type="entry name" value="A2M"/>
    <property type="match status" value="1"/>
</dbReference>
<dbReference type="Gene3D" id="1.50.10.20">
    <property type="match status" value="1"/>
</dbReference>
<dbReference type="SUPFAM" id="SSF48239">
    <property type="entry name" value="Terpenoid cyclases/Protein prenyltransferases"/>
    <property type="match status" value="1"/>
</dbReference>
<dbReference type="PANTHER" id="PTHR40094:SF1">
    <property type="entry name" value="UBIQUITIN DOMAIN-CONTAINING PROTEIN"/>
    <property type="match status" value="1"/>
</dbReference>
<dbReference type="Proteomes" id="UP000236000">
    <property type="component" value="Unassembled WGS sequence"/>
</dbReference>
<dbReference type="Pfam" id="PF01835">
    <property type="entry name" value="MG2"/>
    <property type="match status" value="1"/>
</dbReference>
<comment type="similarity">
    <text evidence="1">Belongs to the protease inhibitor I39 (alpha-2-macroglobulin) family. Bacterial alpha-2-macroglobulin subfamily.</text>
</comment>
<dbReference type="SMART" id="SM01359">
    <property type="entry name" value="A2M_N_2"/>
    <property type="match status" value="1"/>
</dbReference>
<dbReference type="InterPro" id="IPR001599">
    <property type="entry name" value="Macroglobln_a2"/>
</dbReference>
<dbReference type="InterPro" id="IPR008930">
    <property type="entry name" value="Terpenoid_cyclase/PrenylTrfase"/>
</dbReference>
<dbReference type="InterPro" id="IPR041246">
    <property type="entry name" value="Bact_MG10"/>
</dbReference>
<feature type="signal peptide" evidence="2">
    <location>
        <begin position="1"/>
        <end position="22"/>
    </location>
</feature>
<dbReference type="OrthoDB" id="9767116at2"/>
<dbReference type="GO" id="GO:0004866">
    <property type="term" value="F:endopeptidase inhibitor activity"/>
    <property type="evidence" value="ECO:0007669"/>
    <property type="project" value="InterPro"/>
</dbReference>
<dbReference type="PANTHER" id="PTHR40094">
    <property type="entry name" value="ALPHA-2-MACROGLOBULIN HOMOLOG"/>
    <property type="match status" value="1"/>
</dbReference>
<comment type="caution">
    <text evidence="5">The sequence shown here is derived from an EMBL/GenBank/DDBJ whole genome shotgun (WGS) entry which is preliminary data.</text>
</comment>
<evidence type="ECO:0000313" key="6">
    <source>
        <dbReference type="Proteomes" id="UP000236000"/>
    </source>
</evidence>
<evidence type="ECO:0000259" key="3">
    <source>
        <dbReference type="SMART" id="SM01359"/>
    </source>
</evidence>
<protein>
    <recommendedName>
        <fullName evidence="7">Alpha-2-macroglobulin family protein</fullName>
    </recommendedName>
</protein>
<reference evidence="5 6" key="1">
    <citation type="journal article" date="2017" name="BMC Genomics">
        <title>Genome sequencing of 39 Akkermansia muciniphila isolates reveals its population structure, genomic and functional diverisity, and global distribution in mammalian gut microbiotas.</title>
        <authorList>
            <person name="Guo X."/>
            <person name="Li S."/>
            <person name="Zhang J."/>
            <person name="Wu F."/>
            <person name="Li X."/>
            <person name="Wu D."/>
            <person name="Zhang M."/>
            <person name="Ou Z."/>
            <person name="Jie Z."/>
            <person name="Yan Q."/>
            <person name="Li P."/>
            <person name="Yi J."/>
            <person name="Peng Y."/>
        </authorList>
    </citation>
    <scope>NUCLEOTIDE SEQUENCE [LARGE SCALE GENOMIC DNA]</scope>
    <source>
        <strain evidence="5 6">GP24</strain>
    </source>
</reference>
<dbReference type="InterPro" id="IPR047565">
    <property type="entry name" value="Alpha-macroglob_thiol-ester_cl"/>
</dbReference>
<dbReference type="InterPro" id="IPR051802">
    <property type="entry name" value="YfhM-like"/>
</dbReference>
<name>A0A2N8HAL3_9BACT</name>
<accession>A0A2N8HAL3</accession>
<evidence type="ECO:0000256" key="1">
    <source>
        <dbReference type="ARBA" id="ARBA00010556"/>
    </source>
</evidence>
<dbReference type="EMBL" id="PJKA01000013">
    <property type="protein sequence ID" value="PNC16902.1"/>
    <property type="molecule type" value="Genomic_DNA"/>
</dbReference>
<dbReference type="Pfam" id="PF07703">
    <property type="entry name" value="A2M_BRD"/>
    <property type="match status" value="1"/>
</dbReference>
<evidence type="ECO:0000259" key="4">
    <source>
        <dbReference type="SMART" id="SM01360"/>
    </source>
</evidence>
<dbReference type="Pfam" id="PF11974">
    <property type="entry name" value="bMG3"/>
    <property type="match status" value="1"/>
</dbReference>
<dbReference type="Pfam" id="PF17973">
    <property type="entry name" value="bMG10"/>
    <property type="match status" value="1"/>
</dbReference>
<sequence>MKPYSFAIGCFLGICSICSSLAATMVVYPPPSPSHLEKGKPFQLVFDKAVVPASEVGKPAPPELMSFSPEEKPLELALDKSAVPGAGLTGLEEAGLTVLFPSLKFSSKWITPNVLECVPLEEVPFRASYLWKPAENARFLDGSPVPSVPLRLAGRMTWNFFLSSMDRGWQGSEVYPWESFFLVIPDAVPDKGNSSNSLYGNGKGFLMLPGYCSWKEALETNLRFAGVLEADQLKSADFKEQFKAAAGENNMGFRLRPATLKEIRDAKSYRVRNIAGEGRFRGSPESMAVPGVYVIQPEGMFRYGRDYYLVSLDASFLSSRGRERKTGWDEIKLGTVPRFSASGYYHAFSGSGGRLTLEWTLPVQIGDLEQFCRDHVELFMEGDKKPMAYNEQEGGFVASLGGEEGEAARNVVIRLDRERLADMKHIRPQWYSSLPFLVSGEAAVFKLKWKLKGVRSVDGQELSRKNAEDSVEVRPEAPSLYLDAGNNGVMYAGSRKLKASVSNLKDLTVRGYRIRDGYQHQTMAAYRKIYERDREAPLARTVTDRDQRHFLPAELLAADKKGELALDVRDKTEASVSLDGLFGGPVEPGMYFIEVEGRVSDPVLEAYRLFGAPSENGGRRDFSRDEASYAVQAVVQVTDLGVLHKKTADDMFVYVYSLATGKAAEKAQVQLLDDGGAVLASVPVEQGAVRLPMTGMDGKAAYVRVLSGADSYLSPLKDWPGKVSTWSFDVKTLPYEWEALGLNPASTAETRLFMFSDRNLYRPGETMHLKGIVRSLLDNRLTLAPVEEVKLTIRDSRDREVAVKQVNLSDAGTFDLDFTFPDEETGTYAVLASLRLKGDSAQAGKEDDSSEDGYDYKKYYREEVYKSNREFRYPVEVAEFKRNEFEVEERIHDLKPGAAVLKADVKAANFTGTPVSGGKVNWSLRSVPSNFYPAGYRDYRFGDYRDEDAGYWEAYYGYSGGGSSSHMKQQSAVLDGEGGNTVEFSLAGQSFPRVRRLSLQASVVNGNEQLVKASRSAVWNPASVFVGVKNSSSICRQGTPLDLRLIALGLDGKPYAGNGLDLNMTVTRTAFRPVRYESDDATTVRNDEVTSTVMKEALTVTPADSADIRTGGKAVSIPTAQDGIYEVAFSGRDADGREFRTAVKYWVYGSDVSPWEYHDGLKVKIIPDKQLYKPGETARLLVQTPIEGEVMVTVEREKVLRSFARKLTLDNPVIEVPLEDADAPNVYVSVFLVKGADLSGRKARNPQLKLGYAALKVQPVRHTLNVTVSPPAGMSRPGSLAVVRGVVTDYSGRPVRNAEVCLFAEDEGTLQVIGYKTPRPIRYFYADRPLSVGTWTTLEQILDEDWGGRSTDNKGVFIGGGDSSDGSRKAPENLDLRKNFNPCAVWLASLRTDGEGRFKAEYRNPDTLTRYRVMAVALAGAADFGTGESAYVVNKPVMLEPAPPFAATEGDSLNIPVTVSQTGDRKGPWVVTLKSGSAVASVSQPVQTLTLNGNQPKTLVFNVKFTQPGEARLTWDIRAADGSGAPYSSGVYSLLKDTVEHAFEVVPPFPDLRELRCFSLSSGKTLDLPELVTTPFLKGTPIRVTLGTSPLLYADGSVNYLLRYPYGCLEQLSSSTLPWIYEPLLAKFLPGFKGKSPEDRSRALRSGVYKIMKNQLSSGGLAYWQGGTEVSEYCPYAALVLTLAREQGVYVPEHDLDKLYAYLGRQLSGNPREELLAAWALARAGHMPASLLNRLLDHARELKAEDRLYLALAAALSPRPEAKAQARNLVKVSAEEMKEPRCRLLAALAEMALAPGDEAVRERLERLVVDRMSGSFGGRAPYSTWTSGWDVLLLGEYLKGLQTAPLSAPFRVERGGRTLDGVCSVSSPARFLTAVGEKAVLSLPEAGTRVYGMAEAHGRSSTQRDGAAVNRGFAVSRIYEKLSPEGTWTPAAEFAVGELVRITLQVDKAPDPLTYVVMEDYLPSAFEALNPALLSQMPGGRESEAGDEGNRWFYWSGWVSHREFLKDRVRFFANSWREGRFTARYLARVTKSGTVIAPSAKAELMYKPETYGLSIPQKLTVSPGQ</sequence>
<gene>
    <name evidence="5" type="ORF">CXU22_09605</name>
</gene>
<dbReference type="Gene3D" id="2.60.40.1930">
    <property type="match status" value="1"/>
</dbReference>
<feature type="domain" description="Alpha-2-macroglobulin" evidence="4">
    <location>
        <begin position="1385"/>
        <end position="1473"/>
    </location>
</feature>
<dbReference type="SMART" id="SM01419">
    <property type="entry name" value="Thiol-ester_cl"/>
    <property type="match status" value="1"/>
</dbReference>
<evidence type="ECO:0000256" key="2">
    <source>
        <dbReference type="SAM" id="SignalP"/>
    </source>
</evidence>